<dbReference type="GO" id="GO:0071978">
    <property type="term" value="P:bacterial-type flagellum-dependent swarming motility"/>
    <property type="evidence" value="ECO:0007669"/>
    <property type="project" value="TreeGrafter"/>
</dbReference>
<keyword evidence="5 10" id="KW-0145">Chemotaxis</keyword>
<dbReference type="EMBL" id="VJMG01000003">
    <property type="protein sequence ID" value="TRL42998.1"/>
    <property type="molecule type" value="Genomic_DNA"/>
</dbReference>
<dbReference type="RefSeq" id="WP_142880445.1">
    <property type="nucleotide sequence ID" value="NZ_VJMG01000003.1"/>
</dbReference>
<accession>A0A549TIC8</accession>
<evidence type="ECO:0000256" key="11">
    <source>
        <dbReference type="SAM" id="MobiDB-lite"/>
    </source>
</evidence>
<organism evidence="12 13">
    <name type="scientific">Rhizobium straminoryzae</name>
    <dbReference type="NCBI Taxonomy" id="1387186"/>
    <lineage>
        <taxon>Bacteria</taxon>
        <taxon>Pseudomonadati</taxon>
        <taxon>Pseudomonadota</taxon>
        <taxon>Alphaproteobacteria</taxon>
        <taxon>Hyphomicrobiales</taxon>
        <taxon>Rhizobiaceae</taxon>
        <taxon>Rhizobium/Agrobacterium group</taxon>
        <taxon>Rhizobium</taxon>
    </lineage>
</organism>
<dbReference type="GO" id="GO:0006935">
    <property type="term" value="P:chemotaxis"/>
    <property type="evidence" value="ECO:0007669"/>
    <property type="project" value="UniProtKB-KW"/>
</dbReference>
<comment type="similarity">
    <text evidence="3 10">Belongs to the FliL family.</text>
</comment>
<comment type="caution">
    <text evidence="12">The sequence shown here is derived from an EMBL/GenBank/DDBJ whole genome shotgun (WGS) entry which is preliminary data.</text>
</comment>
<feature type="transmembrane region" description="Helical" evidence="10">
    <location>
        <begin position="20"/>
        <end position="42"/>
    </location>
</feature>
<feature type="region of interest" description="Disordered" evidence="11">
    <location>
        <begin position="52"/>
        <end position="73"/>
    </location>
</feature>
<evidence type="ECO:0000256" key="2">
    <source>
        <dbReference type="ARBA" id="ARBA00004162"/>
    </source>
</evidence>
<evidence type="ECO:0000256" key="1">
    <source>
        <dbReference type="ARBA" id="ARBA00002254"/>
    </source>
</evidence>
<dbReference type="PANTHER" id="PTHR35091">
    <property type="entry name" value="FLAGELLAR PROTEIN FLIL"/>
    <property type="match status" value="1"/>
</dbReference>
<evidence type="ECO:0000256" key="7">
    <source>
        <dbReference type="ARBA" id="ARBA00022779"/>
    </source>
</evidence>
<evidence type="ECO:0000313" key="13">
    <source>
        <dbReference type="Proteomes" id="UP000316801"/>
    </source>
</evidence>
<gene>
    <name evidence="12" type="ORF">FNA46_00875</name>
</gene>
<dbReference type="AlphaFoldDB" id="A0A549TIC8"/>
<evidence type="ECO:0000256" key="5">
    <source>
        <dbReference type="ARBA" id="ARBA00022500"/>
    </source>
</evidence>
<keyword evidence="12" id="KW-0969">Cilium</keyword>
<keyword evidence="6 10" id="KW-0812">Transmembrane</keyword>
<evidence type="ECO:0000256" key="10">
    <source>
        <dbReference type="RuleBase" id="RU364125"/>
    </source>
</evidence>
<evidence type="ECO:0000256" key="6">
    <source>
        <dbReference type="ARBA" id="ARBA00022692"/>
    </source>
</evidence>
<comment type="subcellular location">
    <subcellularLocation>
        <location evidence="10">Cell inner membrane</location>
    </subcellularLocation>
    <subcellularLocation>
        <location evidence="2">Cell membrane</location>
        <topology evidence="2">Single-pass membrane protein</topology>
    </subcellularLocation>
</comment>
<sequence length="177" mass="18724">MEEEAEGQGEKKKSALVPTIAGVAIATLVAAGGGWVVGGMIAPKNPEAEKAAAEAKAKAAAPAPAADAHGGKKEEGLPHIATAAAGVVQLEPITTNLAYPSENWVRLEVALAFKGPPELALAEEIHQDILAYMRTVSLQQIEGARGFQYLRDDIQERVDLRSQGKVSKVMFRTFVIE</sequence>
<keyword evidence="7 10" id="KW-0283">Flagellar rotation</keyword>
<dbReference type="GO" id="GO:0009425">
    <property type="term" value="C:bacterial-type flagellum basal body"/>
    <property type="evidence" value="ECO:0007669"/>
    <property type="project" value="InterPro"/>
</dbReference>
<keyword evidence="12" id="KW-0966">Cell projection</keyword>
<keyword evidence="12" id="KW-0282">Flagellum</keyword>
<name>A0A549TIC8_9HYPH</name>
<evidence type="ECO:0000256" key="9">
    <source>
        <dbReference type="ARBA" id="ARBA00023136"/>
    </source>
</evidence>
<reference evidence="12 13" key="1">
    <citation type="submission" date="2019-07" db="EMBL/GenBank/DDBJ databases">
        <title>Ln-dependent methylotrophs.</title>
        <authorList>
            <person name="Tani A."/>
        </authorList>
    </citation>
    <scope>NUCLEOTIDE SEQUENCE [LARGE SCALE GENOMIC DNA]</scope>
    <source>
        <strain evidence="12 13">SM12</strain>
    </source>
</reference>
<dbReference type="Proteomes" id="UP000316801">
    <property type="component" value="Unassembled WGS sequence"/>
</dbReference>
<keyword evidence="10" id="KW-0997">Cell inner membrane</keyword>
<evidence type="ECO:0000313" key="12">
    <source>
        <dbReference type="EMBL" id="TRL42998.1"/>
    </source>
</evidence>
<comment type="function">
    <text evidence="1 10">Controls the rotational direction of flagella during chemotaxis.</text>
</comment>
<keyword evidence="4" id="KW-1003">Cell membrane</keyword>
<evidence type="ECO:0000256" key="3">
    <source>
        <dbReference type="ARBA" id="ARBA00008281"/>
    </source>
</evidence>
<feature type="compositionally biased region" description="Low complexity" evidence="11">
    <location>
        <begin position="58"/>
        <end position="68"/>
    </location>
</feature>
<keyword evidence="9 10" id="KW-0472">Membrane</keyword>
<dbReference type="PANTHER" id="PTHR35091:SF2">
    <property type="entry name" value="FLAGELLAR PROTEIN FLIL"/>
    <property type="match status" value="1"/>
</dbReference>
<evidence type="ECO:0000256" key="4">
    <source>
        <dbReference type="ARBA" id="ARBA00022475"/>
    </source>
</evidence>
<dbReference type="GO" id="GO:0005886">
    <property type="term" value="C:plasma membrane"/>
    <property type="evidence" value="ECO:0007669"/>
    <property type="project" value="UniProtKB-SubCell"/>
</dbReference>
<protein>
    <recommendedName>
        <fullName evidence="10">Flagellar protein FliL</fullName>
    </recommendedName>
</protein>
<dbReference type="Pfam" id="PF03748">
    <property type="entry name" value="FliL"/>
    <property type="match status" value="1"/>
</dbReference>
<keyword evidence="8 10" id="KW-1133">Transmembrane helix</keyword>
<evidence type="ECO:0000256" key="8">
    <source>
        <dbReference type="ARBA" id="ARBA00022989"/>
    </source>
</evidence>
<keyword evidence="13" id="KW-1185">Reference proteome</keyword>
<proteinExistence type="inferred from homology"/>
<dbReference type="InterPro" id="IPR005503">
    <property type="entry name" value="FliL"/>
</dbReference>